<reference evidence="3 4" key="1">
    <citation type="submission" date="2024-09" db="EMBL/GenBank/DDBJ databases">
        <authorList>
            <person name="Sun Q."/>
            <person name="Mori K."/>
        </authorList>
    </citation>
    <scope>NUCLEOTIDE SEQUENCE [LARGE SCALE GENOMIC DNA]</scope>
    <source>
        <strain evidence="3 4">CGMCC 1.15906</strain>
    </source>
</reference>
<dbReference type="EMBL" id="JBHLTC010000018">
    <property type="protein sequence ID" value="MFC0625394.1"/>
    <property type="molecule type" value="Genomic_DNA"/>
</dbReference>
<dbReference type="SUPFAM" id="SSF48371">
    <property type="entry name" value="ARM repeat"/>
    <property type="match status" value="1"/>
</dbReference>
<proteinExistence type="predicted"/>
<evidence type="ECO:0000256" key="2">
    <source>
        <dbReference type="SAM" id="MobiDB-lite"/>
    </source>
</evidence>
<comment type="function">
    <text evidence="1">Catalyzes the hydroxylation of the N(6)-(4-aminobutyl)-L-lysine intermediate produced by deoxyhypusine synthase/DHPS on a critical lysine of the eukaryotic translation initiation factor 5A/eIF-5A. This is the second step of the post-translational modification of that lysine into an unusual amino acid residue named hypusine. Hypusination is unique to mature eIF-5A factor and is essential for its function.</text>
</comment>
<dbReference type="Gene3D" id="1.25.10.10">
    <property type="entry name" value="Leucine-rich Repeat Variant"/>
    <property type="match status" value="1"/>
</dbReference>
<gene>
    <name evidence="3" type="ORF">ACFFGN_15040</name>
</gene>
<feature type="region of interest" description="Disordered" evidence="2">
    <location>
        <begin position="138"/>
        <end position="161"/>
    </location>
</feature>
<dbReference type="PANTHER" id="PTHR12697:SF5">
    <property type="entry name" value="DEOXYHYPUSINE HYDROXYLASE"/>
    <property type="match status" value="1"/>
</dbReference>
<dbReference type="InterPro" id="IPR016024">
    <property type="entry name" value="ARM-type_fold"/>
</dbReference>
<dbReference type="InterPro" id="IPR021133">
    <property type="entry name" value="HEAT_type_2"/>
</dbReference>
<sequence>MTHPRQMIGAACAEYGEDAVVDWCIALLTGEVSAEEAYSPDLLPKLQWISGPLAGGWSKLDPVNFYWVRVWAARAFLYVWRDDVVPALLIAANDPAWRVREHVARITAQRQLGQLADALVPLLEHDLPRVRAAGARALGAAGESEHAEPLKSLRNDPDPTVRTTATRALTTLATRLGRPL</sequence>
<keyword evidence="4" id="KW-1185">Reference proteome</keyword>
<dbReference type="PROSITE" id="PS50077">
    <property type="entry name" value="HEAT_REPEAT"/>
    <property type="match status" value="1"/>
</dbReference>
<dbReference type="Pfam" id="PF13646">
    <property type="entry name" value="HEAT_2"/>
    <property type="match status" value="1"/>
</dbReference>
<dbReference type="PANTHER" id="PTHR12697">
    <property type="entry name" value="PBS LYASE HEAT-LIKE PROTEIN"/>
    <property type="match status" value="1"/>
</dbReference>
<evidence type="ECO:0000313" key="3">
    <source>
        <dbReference type="EMBL" id="MFC0625394.1"/>
    </source>
</evidence>
<accession>A0ABV6QL77</accession>
<evidence type="ECO:0000256" key="1">
    <source>
        <dbReference type="ARBA" id="ARBA00045876"/>
    </source>
</evidence>
<dbReference type="Proteomes" id="UP001589890">
    <property type="component" value="Unassembled WGS sequence"/>
</dbReference>
<dbReference type="InterPro" id="IPR011989">
    <property type="entry name" value="ARM-like"/>
</dbReference>
<organism evidence="3 4">
    <name type="scientific">Kribbella deserti</name>
    <dbReference type="NCBI Taxonomy" id="1926257"/>
    <lineage>
        <taxon>Bacteria</taxon>
        <taxon>Bacillati</taxon>
        <taxon>Actinomycetota</taxon>
        <taxon>Actinomycetes</taxon>
        <taxon>Propionibacteriales</taxon>
        <taxon>Kribbellaceae</taxon>
        <taxon>Kribbella</taxon>
    </lineage>
</organism>
<evidence type="ECO:0000313" key="4">
    <source>
        <dbReference type="Proteomes" id="UP001589890"/>
    </source>
</evidence>
<feature type="compositionally biased region" description="Basic and acidic residues" evidence="2">
    <location>
        <begin position="143"/>
        <end position="159"/>
    </location>
</feature>
<protein>
    <submittedName>
        <fullName evidence="3">HEAT repeat domain-containing protein</fullName>
    </submittedName>
</protein>
<name>A0ABV6QL77_9ACTN</name>
<comment type="caution">
    <text evidence="3">The sequence shown here is derived from an EMBL/GenBank/DDBJ whole genome shotgun (WGS) entry which is preliminary data.</text>
</comment>
<dbReference type="RefSeq" id="WP_380047764.1">
    <property type="nucleotide sequence ID" value="NZ_JBHLTC010000018.1"/>
</dbReference>